<reference evidence="3" key="2">
    <citation type="submission" date="2015-01" db="EMBL/GenBank/DDBJ databases">
        <title>Complete genome sequence of Methylobacterium aquaticum strain 22A.</title>
        <authorList>
            <person name="Tani A."/>
            <person name="Ogura Y."/>
            <person name="Hayashi T."/>
        </authorList>
    </citation>
    <scope>NUCLEOTIDE SEQUENCE [LARGE SCALE GENOMIC DNA]</scope>
    <source>
        <strain evidence="3">MA-22A</strain>
    </source>
</reference>
<protein>
    <submittedName>
        <fullName evidence="2">Lactamase</fullName>
    </submittedName>
</protein>
<evidence type="ECO:0000313" key="2">
    <source>
        <dbReference type="EMBL" id="BAQ46056.1"/>
    </source>
</evidence>
<dbReference type="CDD" id="cd07732">
    <property type="entry name" value="metallo-hydrolase-like_MBL-fold"/>
    <property type="match status" value="1"/>
</dbReference>
<sequence>MRVRIHRGTREIGGTCVELAHDGARLLLDLGLPLDATANDATCHPPVEGLDGSGDLLALILSHGHRDHVGLSHLTGPELPVALGAATLRILHAAATFVPDTWVPPNTVTFGHGQSLTFGPFTVTPILVDHSAFDAYALLVEAGGQRLLYSGDLRAHGRKGALFERLVRSPPRAIDALLMEGSSLGRLDAERLFPTEDEIEGRFVARFREMSGLALVAASAQNIDRVVSLYRACKRTDRTLILDLYAAEILAATGHPSIPQSDWPGVAVFVPHHQRVRIKRTGRFDLLTRHGHQRIYAEHLAALAPRAALLFRHSLLPDLDRAGCLAGAEAIWSQWDGYLRQPREQALAADLAARDIPLTHAHTSGHASIPDLKRLVAAIAPRRLVPIHTFEPQRFPALFGTSVDIKEDGQWWDTTA</sequence>
<dbReference type="Pfam" id="PF07521">
    <property type="entry name" value="RMMBL"/>
    <property type="match status" value="1"/>
</dbReference>
<dbReference type="InterPro" id="IPR036866">
    <property type="entry name" value="RibonucZ/Hydroxyglut_hydro"/>
</dbReference>
<dbReference type="OrthoDB" id="9803916at2"/>
<feature type="domain" description="Metallo-beta-lactamase" evidence="1">
    <location>
        <begin position="13"/>
        <end position="196"/>
    </location>
</feature>
<evidence type="ECO:0000259" key="1">
    <source>
        <dbReference type="SMART" id="SM00849"/>
    </source>
</evidence>
<evidence type="ECO:0000313" key="3">
    <source>
        <dbReference type="Proteomes" id="UP000061432"/>
    </source>
</evidence>
<accession>A0A0C6F0E3</accession>
<dbReference type="AlphaFoldDB" id="A0A0C6F0E3"/>
<dbReference type="STRING" id="270351.Maq22A_c14360"/>
<dbReference type="InterPro" id="IPR011108">
    <property type="entry name" value="RMMBL"/>
</dbReference>
<dbReference type="Proteomes" id="UP000061432">
    <property type="component" value="Chromosome"/>
</dbReference>
<dbReference type="KEGG" id="maqu:Maq22A_c14360"/>
<gene>
    <name evidence="2" type="ORF">Maq22A_c14360</name>
</gene>
<reference evidence="2 3" key="1">
    <citation type="journal article" date="2015" name="Genome Announc.">
        <title>Complete Genome Sequence of Methylobacterium aquaticum Strain 22A, Isolated from Racomitrium japonicum Moss.</title>
        <authorList>
            <person name="Tani A."/>
            <person name="Ogura Y."/>
            <person name="Hayashi T."/>
            <person name="Kimbara K."/>
        </authorList>
    </citation>
    <scope>NUCLEOTIDE SEQUENCE [LARGE SCALE GENOMIC DNA]</scope>
    <source>
        <strain evidence="2 3">MA-22A</strain>
    </source>
</reference>
<proteinExistence type="predicted"/>
<dbReference type="PANTHER" id="PTHR43694">
    <property type="entry name" value="RIBONUCLEASE J"/>
    <property type="match status" value="1"/>
</dbReference>
<dbReference type="EMBL" id="AP014704">
    <property type="protein sequence ID" value="BAQ46056.1"/>
    <property type="molecule type" value="Genomic_DNA"/>
</dbReference>
<name>A0A0C6F0E3_9HYPH</name>
<dbReference type="PATRIC" id="fig|270351.10.peg.2769"/>
<organism evidence="2 3">
    <name type="scientific">Methylobacterium aquaticum</name>
    <dbReference type="NCBI Taxonomy" id="270351"/>
    <lineage>
        <taxon>Bacteria</taxon>
        <taxon>Pseudomonadati</taxon>
        <taxon>Pseudomonadota</taxon>
        <taxon>Alphaproteobacteria</taxon>
        <taxon>Hyphomicrobiales</taxon>
        <taxon>Methylobacteriaceae</taxon>
        <taxon>Methylobacterium</taxon>
    </lineage>
</organism>
<dbReference type="SUPFAM" id="SSF56281">
    <property type="entry name" value="Metallo-hydrolase/oxidoreductase"/>
    <property type="match status" value="1"/>
</dbReference>
<dbReference type="InterPro" id="IPR001279">
    <property type="entry name" value="Metallo-B-lactamas"/>
</dbReference>
<dbReference type="RefSeq" id="WP_060847262.1">
    <property type="nucleotide sequence ID" value="NZ_AP014704.1"/>
</dbReference>
<dbReference type="PANTHER" id="PTHR43694:SF1">
    <property type="entry name" value="RIBONUCLEASE J"/>
    <property type="match status" value="1"/>
</dbReference>
<dbReference type="Pfam" id="PF12706">
    <property type="entry name" value="Lactamase_B_2"/>
    <property type="match status" value="1"/>
</dbReference>
<dbReference type="SMART" id="SM00849">
    <property type="entry name" value="Lactamase_B"/>
    <property type="match status" value="1"/>
</dbReference>
<dbReference type="Gene3D" id="3.60.15.10">
    <property type="entry name" value="Ribonuclease Z/Hydroxyacylglutathione hydrolase-like"/>
    <property type="match status" value="2"/>
</dbReference>